<sequence length="148" mass="16968">MPVPRLFYVTMILIIFLVFFPPGVSQSQSVYITAERSCPSVPRCWQFEANAWHVEGESEALNQGHSFAFDHRKKARVEGFLHPGGERAEMVLEVYDDRYHLLHRESFRVSKPTSFSTSLADVGQGTRKIFVFFPRGGVKTRVKGRLVY</sequence>
<organism evidence="1 2">
    <name type="scientific">Salinithrix halophila</name>
    <dbReference type="NCBI Taxonomy" id="1485204"/>
    <lineage>
        <taxon>Bacteria</taxon>
        <taxon>Bacillati</taxon>
        <taxon>Bacillota</taxon>
        <taxon>Bacilli</taxon>
        <taxon>Bacillales</taxon>
        <taxon>Thermoactinomycetaceae</taxon>
        <taxon>Salinithrix</taxon>
    </lineage>
</organism>
<dbReference type="RefSeq" id="WP_380705245.1">
    <property type="nucleotide sequence ID" value="NZ_JBHSAP010000015.1"/>
</dbReference>
<keyword evidence="2" id="KW-1185">Reference proteome</keyword>
<evidence type="ECO:0000313" key="1">
    <source>
        <dbReference type="EMBL" id="MFC4077426.1"/>
    </source>
</evidence>
<name>A0ABV8JJM1_9BACL</name>
<comment type="caution">
    <text evidence="1">The sequence shown here is derived from an EMBL/GenBank/DDBJ whole genome shotgun (WGS) entry which is preliminary data.</text>
</comment>
<dbReference type="EMBL" id="JBHSAP010000015">
    <property type="protein sequence ID" value="MFC4077426.1"/>
    <property type="molecule type" value="Genomic_DNA"/>
</dbReference>
<accession>A0ABV8JJM1</accession>
<gene>
    <name evidence="1" type="ORF">ACFOUO_11505</name>
</gene>
<reference evidence="2" key="1">
    <citation type="journal article" date="2019" name="Int. J. Syst. Evol. Microbiol.">
        <title>The Global Catalogue of Microorganisms (GCM) 10K type strain sequencing project: providing services to taxonomists for standard genome sequencing and annotation.</title>
        <authorList>
            <consortium name="The Broad Institute Genomics Platform"/>
            <consortium name="The Broad Institute Genome Sequencing Center for Infectious Disease"/>
            <person name="Wu L."/>
            <person name="Ma J."/>
        </authorList>
    </citation>
    <scope>NUCLEOTIDE SEQUENCE [LARGE SCALE GENOMIC DNA]</scope>
    <source>
        <strain evidence="2">IBRC-M 10813</strain>
    </source>
</reference>
<dbReference type="Proteomes" id="UP001595843">
    <property type="component" value="Unassembled WGS sequence"/>
</dbReference>
<protein>
    <submittedName>
        <fullName evidence="1">Uncharacterized protein</fullName>
    </submittedName>
</protein>
<proteinExistence type="predicted"/>
<evidence type="ECO:0000313" key="2">
    <source>
        <dbReference type="Proteomes" id="UP001595843"/>
    </source>
</evidence>